<dbReference type="Gene3D" id="3.40.1010.10">
    <property type="entry name" value="Cobalt-precorrin-4 Transmethylase, Domain 1"/>
    <property type="match status" value="1"/>
</dbReference>
<keyword evidence="3 10" id="KW-0489">Methyltransferase</keyword>
<evidence type="ECO:0000256" key="4">
    <source>
        <dbReference type="ARBA" id="ARBA00022679"/>
    </source>
</evidence>
<dbReference type="CDD" id="cd11646">
    <property type="entry name" value="Precorrin_3B_C17_MT"/>
    <property type="match status" value="1"/>
</dbReference>
<feature type="domain" description="Tetrapyrrole methylase" evidence="6">
    <location>
        <begin position="347"/>
        <end position="557"/>
    </location>
</feature>
<dbReference type="InterPro" id="IPR002750">
    <property type="entry name" value="CobE/GbiG_C"/>
</dbReference>
<comment type="pathway">
    <text evidence="1">Cofactor biosynthesis; adenosylcobalamin biosynthesis.</text>
</comment>
<dbReference type="InterPro" id="IPR014777">
    <property type="entry name" value="4pyrrole_Mease_sub1"/>
</dbReference>
<dbReference type="InterPro" id="IPR038029">
    <property type="entry name" value="GbiG_N_sf"/>
</dbReference>
<dbReference type="Pfam" id="PF11760">
    <property type="entry name" value="CbiG_N"/>
    <property type="match status" value="1"/>
</dbReference>
<dbReference type="InterPro" id="IPR014776">
    <property type="entry name" value="4pyrrole_Mease_sub2"/>
</dbReference>
<dbReference type="InterPro" id="IPR036518">
    <property type="entry name" value="CobE/GbiG_C_sf"/>
</dbReference>
<keyword evidence="11" id="KW-1185">Reference proteome</keyword>
<dbReference type="EC" id="2.1.1.131" evidence="10"/>
<reference evidence="10 11" key="1">
    <citation type="submission" date="2024-01" db="EMBL/GenBank/DDBJ databases">
        <title>Genomic insights into the taxonomy and metabolism of the cyanobacterium Pannus brasiliensis CCIBt3594.</title>
        <authorList>
            <person name="Machado M."/>
            <person name="Botero N.B."/>
            <person name="Andreote A.P.D."/>
            <person name="Feitosa A.M.T."/>
            <person name="Popin R."/>
            <person name="Sivonen K."/>
            <person name="Fiore M.F."/>
        </authorList>
    </citation>
    <scope>NUCLEOTIDE SEQUENCE [LARGE SCALE GENOMIC DNA]</scope>
    <source>
        <strain evidence="10 11">CCIBt3594</strain>
    </source>
</reference>
<dbReference type="GO" id="GO:0009236">
    <property type="term" value="P:cobalamin biosynthetic process"/>
    <property type="evidence" value="ECO:0007669"/>
    <property type="project" value="UniProtKB-KW"/>
</dbReference>
<evidence type="ECO:0000259" key="6">
    <source>
        <dbReference type="Pfam" id="PF00590"/>
    </source>
</evidence>
<keyword evidence="2" id="KW-0169">Cobalamin biosynthesis</keyword>
<dbReference type="Gene3D" id="3.30.420.180">
    <property type="entry name" value="CobE/GbiG C-terminal domain"/>
    <property type="match status" value="1"/>
</dbReference>
<dbReference type="SUPFAM" id="SSF159664">
    <property type="entry name" value="CobE/GbiG C-terminal domain-like"/>
    <property type="match status" value="1"/>
</dbReference>
<dbReference type="Proteomes" id="UP001328733">
    <property type="component" value="Unassembled WGS sequence"/>
</dbReference>
<dbReference type="GO" id="GO:0030789">
    <property type="term" value="F:precorrin-3B C17-methyltransferase activity"/>
    <property type="evidence" value="ECO:0007669"/>
    <property type="project" value="UniProtKB-EC"/>
</dbReference>
<dbReference type="AlphaFoldDB" id="A0AAW9QEH4"/>
<proteinExistence type="predicted"/>
<dbReference type="Gene3D" id="3.40.50.11220">
    <property type="match status" value="1"/>
</dbReference>
<dbReference type="Pfam" id="PF00590">
    <property type="entry name" value="TP_methylase"/>
    <property type="match status" value="1"/>
</dbReference>
<gene>
    <name evidence="10" type="primary">cobJ</name>
    <name evidence="10" type="ORF">V0288_03480</name>
</gene>
<accession>A0AAW9QEH4</accession>
<dbReference type="NCBIfam" id="TIGR01466">
    <property type="entry name" value="cobJ_cbiH"/>
    <property type="match status" value="1"/>
</dbReference>
<evidence type="ECO:0000256" key="5">
    <source>
        <dbReference type="ARBA" id="ARBA00022691"/>
    </source>
</evidence>
<feature type="domain" description="CobE/GbiG C-terminal" evidence="7">
    <location>
        <begin position="218"/>
        <end position="333"/>
    </location>
</feature>
<dbReference type="InterPro" id="IPR021744">
    <property type="entry name" value="CbiG_N"/>
</dbReference>
<dbReference type="EMBL" id="JBAFSM010000004">
    <property type="protein sequence ID" value="MEG3436170.1"/>
    <property type="molecule type" value="Genomic_DNA"/>
</dbReference>
<dbReference type="Gene3D" id="3.30.950.10">
    <property type="entry name" value="Methyltransferase, Cobalt-precorrin-4 Transmethylase, Domain 2"/>
    <property type="match status" value="1"/>
</dbReference>
<evidence type="ECO:0000259" key="7">
    <source>
        <dbReference type="Pfam" id="PF01890"/>
    </source>
</evidence>
<feature type="domain" description="Cobalamin biosynthesis central region" evidence="9">
    <location>
        <begin position="130"/>
        <end position="215"/>
    </location>
</feature>
<comment type="caution">
    <text evidence="10">The sequence shown here is derived from an EMBL/GenBank/DDBJ whole genome shotgun (WGS) entry which is preliminary data.</text>
</comment>
<dbReference type="SUPFAM" id="SSF53790">
    <property type="entry name" value="Tetrapyrrole methylase"/>
    <property type="match status" value="1"/>
</dbReference>
<organism evidence="10 11">
    <name type="scientific">Pannus brasiliensis CCIBt3594</name>
    <dbReference type="NCBI Taxonomy" id="1427578"/>
    <lineage>
        <taxon>Bacteria</taxon>
        <taxon>Bacillati</taxon>
        <taxon>Cyanobacteriota</taxon>
        <taxon>Cyanophyceae</taxon>
        <taxon>Oscillatoriophycideae</taxon>
        <taxon>Chroococcales</taxon>
        <taxon>Microcystaceae</taxon>
        <taxon>Pannus</taxon>
    </lineage>
</organism>
<evidence type="ECO:0000259" key="8">
    <source>
        <dbReference type="Pfam" id="PF11760"/>
    </source>
</evidence>
<evidence type="ECO:0000256" key="1">
    <source>
        <dbReference type="ARBA" id="ARBA00004953"/>
    </source>
</evidence>
<evidence type="ECO:0000313" key="10">
    <source>
        <dbReference type="EMBL" id="MEG3436170.1"/>
    </source>
</evidence>
<feature type="domain" description="Cobalamin synthesis G N-terminal" evidence="8">
    <location>
        <begin position="43"/>
        <end position="122"/>
    </location>
</feature>
<dbReference type="SUPFAM" id="SSF159672">
    <property type="entry name" value="CbiG N-terminal domain-like"/>
    <property type="match status" value="1"/>
</dbReference>
<dbReference type="InterPro" id="IPR006363">
    <property type="entry name" value="Cbl_synth_CobJ/CibH_dom"/>
</dbReference>
<keyword evidence="4 10" id="KW-0808">Transferase</keyword>
<dbReference type="Pfam" id="PF11761">
    <property type="entry name" value="CbiG_mid"/>
    <property type="match status" value="1"/>
</dbReference>
<dbReference type="InterPro" id="IPR000878">
    <property type="entry name" value="4pyrrol_Mease"/>
</dbReference>
<dbReference type="GO" id="GO:0032259">
    <property type="term" value="P:methylation"/>
    <property type="evidence" value="ECO:0007669"/>
    <property type="project" value="UniProtKB-KW"/>
</dbReference>
<protein>
    <submittedName>
        <fullName evidence="10">Precorrin-3B C(17)-methyltransferase</fullName>
        <ecNumber evidence="10">2.1.1.131</ecNumber>
    </submittedName>
</protein>
<dbReference type="InterPro" id="IPR051810">
    <property type="entry name" value="Precorrin_MeTrfase"/>
</dbReference>
<dbReference type="PANTHER" id="PTHR47036">
    <property type="entry name" value="COBALT-FACTOR III C(17)-METHYLTRANSFERASE-RELATED"/>
    <property type="match status" value="1"/>
</dbReference>
<evidence type="ECO:0000313" key="11">
    <source>
        <dbReference type="Proteomes" id="UP001328733"/>
    </source>
</evidence>
<keyword evidence="5" id="KW-0949">S-adenosyl-L-methionine</keyword>
<dbReference type="Pfam" id="PF01890">
    <property type="entry name" value="CbiG_C"/>
    <property type="match status" value="1"/>
</dbReference>
<evidence type="ECO:0000256" key="3">
    <source>
        <dbReference type="ARBA" id="ARBA00022603"/>
    </source>
</evidence>
<dbReference type="PANTHER" id="PTHR47036:SF1">
    <property type="entry name" value="COBALT-FACTOR III C(17)-METHYLTRANSFERASE-RELATED"/>
    <property type="match status" value="1"/>
</dbReference>
<evidence type="ECO:0000259" key="9">
    <source>
        <dbReference type="Pfam" id="PF11761"/>
    </source>
</evidence>
<name>A0AAW9QEH4_9CHRO</name>
<sequence length="591" mass="64716">MTVFDSFQPIAAICPIPDTAFASFCQENSISILTNDRLTLKELLEENWDKYRAFVFLLATGAVIRLIAPLLRDKASDPAVIVLDPTLQFAISLCGGHGGNGDRLTALIASQLDATAIITSASTALKLPEIDRMGIPFGWKKGAGDWTGVSAAIVRREPVQVIQEAGSPLWQEHLPRDHSFHFDPEGGEYKGRVWIGFTRRQFSPDSSLSKVQWHPRVLWVGIGCIRGTTREAIETAIETVFQRYHLATESIAGLVSIDLKADEVGLLEYCREKNLPLKTFTAEELQAIEVPNPSEVVAKEVGTPSVAEASALKMGEKLLVPKQIESEAVTIAVSVSEREYLDREGQIWLVGTGPGRLDQMTSAAKAALREADVIIGYSLYVDLIRPLTRAGQILEALPITKEKERAIRAIDLARWGLTVAVISSGDSGIYGMAGLVMEQLQGTGWDGKSPKVRVFPGITAMQGLASRIGAPLMHDFCAISLSDLLTPREVIIKRLEAAAMGDFVTALYNPRSNTRTELIVTAREIFLKYRDPATPVAIGRDVYREDEEIAITTLGEMLNGAIDMLTVILIGNSRTRQHADWLITPRGYEIG</sequence>
<dbReference type="RefSeq" id="WP_332863625.1">
    <property type="nucleotide sequence ID" value="NZ_JBAFSM010000004.1"/>
</dbReference>
<dbReference type="InterPro" id="IPR035996">
    <property type="entry name" value="4pyrrol_Methylase_sf"/>
</dbReference>
<evidence type="ECO:0000256" key="2">
    <source>
        <dbReference type="ARBA" id="ARBA00022573"/>
    </source>
</evidence>
<dbReference type="InterPro" id="IPR021745">
    <property type="entry name" value="CbiG_mid"/>
</dbReference>